<feature type="region of interest" description="Disordered" evidence="1">
    <location>
        <begin position="152"/>
        <end position="211"/>
    </location>
</feature>
<keyword evidence="2" id="KW-0472">Membrane</keyword>
<dbReference type="AlphaFoldDB" id="A0A2U3K463"/>
<feature type="compositionally biased region" description="Low complexity" evidence="1">
    <location>
        <begin position="177"/>
        <end position="186"/>
    </location>
</feature>
<protein>
    <submittedName>
        <fullName evidence="3">Uncharacterized protein</fullName>
    </submittedName>
</protein>
<gene>
    <name evidence="3" type="ORF">SBA1_1260001</name>
</gene>
<dbReference type="EMBL" id="OMOD01000031">
    <property type="protein sequence ID" value="SPF34465.1"/>
    <property type="molecule type" value="Genomic_DNA"/>
</dbReference>
<keyword evidence="2" id="KW-0812">Transmembrane</keyword>
<evidence type="ECO:0000256" key="1">
    <source>
        <dbReference type="SAM" id="MobiDB-lite"/>
    </source>
</evidence>
<sequence>MSGSASICYKLHHIGMDENQTSVPKSTLNPAKWAAQLVAAVILAEGIWGLLASVTSNLLVPLLARVMDGDPQSPSYLGKGELNVPALFNSFLAFCLAWIVFVLLHGWSQRKPAPVRVKMMRVPKKVSQPAARPLSILAPPEPVALPTQTVVTPPPAPQISQAPVSPPPVLAPQQSKPTTTVVAPAKPAKPQPPKEVYYNIVGEPVNPTEDK</sequence>
<organism evidence="3 4">
    <name type="scientific">Candidatus Sulfotelmatobacter kueseliae</name>
    <dbReference type="NCBI Taxonomy" id="2042962"/>
    <lineage>
        <taxon>Bacteria</taxon>
        <taxon>Pseudomonadati</taxon>
        <taxon>Acidobacteriota</taxon>
        <taxon>Terriglobia</taxon>
        <taxon>Terriglobales</taxon>
        <taxon>Candidatus Korobacteraceae</taxon>
        <taxon>Candidatus Sulfotelmatobacter</taxon>
    </lineage>
</organism>
<keyword evidence="2" id="KW-1133">Transmembrane helix</keyword>
<feature type="transmembrane region" description="Helical" evidence="2">
    <location>
        <begin position="37"/>
        <end position="64"/>
    </location>
</feature>
<proteinExistence type="predicted"/>
<evidence type="ECO:0000256" key="2">
    <source>
        <dbReference type="SAM" id="Phobius"/>
    </source>
</evidence>
<dbReference type="Proteomes" id="UP000238701">
    <property type="component" value="Unassembled WGS sequence"/>
</dbReference>
<name>A0A2U3K463_9BACT</name>
<accession>A0A2U3K463</accession>
<reference evidence="4" key="1">
    <citation type="submission" date="2018-02" db="EMBL/GenBank/DDBJ databases">
        <authorList>
            <person name="Hausmann B."/>
        </authorList>
    </citation>
    <scope>NUCLEOTIDE SEQUENCE [LARGE SCALE GENOMIC DNA]</scope>
    <source>
        <strain evidence="4">Peat soil MAG SbA1</strain>
    </source>
</reference>
<evidence type="ECO:0000313" key="4">
    <source>
        <dbReference type="Proteomes" id="UP000238701"/>
    </source>
</evidence>
<evidence type="ECO:0000313" key="3">
    <source>
        <dbReference type="EMBL" id="SPF34465.1"/>
    </source>
</evidence>
<feature type="transmembrane region" description="Helical" evidence="2">
    <location>
        <begin position="84"/>
        <end position="104"/>
    </location>
</feature>